<dbReference type="Pfam" id="PF08028">
    <property type="entry name" value="Acyl-CoA_dh_2"/>
    <property type="match status" value="1"/>
</dbReference>
<dbReference type="GO" id="GO:0004497">
    <property type="term" value="F:monooxygenase activity"/>
    <property type="evidence" value="ECO:0007669"/>
    <property type="project" value="UniProtKB-KW"/>
</dbReference>
<keyword evidence="1" id="KW-0285">Flavoprotein</keyword>
<comment type="caution">
    <text evidence="5">The sequence shown here is derived from an EMBL/GenBank/DDBJ whole genome shotgun (WGS) entry which is preliminary data.</text>
</comment>
<dbReference type="InterPro" id="IPR050741">
    <property type="entry name" value="Acyl-CoA_dehydrogenase"/>
</dbReference>
<evidence type="ECO:0000313" key="5">
    <source>
        <dbReference type="EMBL" id="MDR8018994.1"/>
    </source>
</evidence>
<dbReference type="Gene3D" id="1.10.540.10">
    <property type="entry name" value="Acyl-CoA dehydrogenase/oxidase, N-terminal domain"/>
    <property type="match status" value="1"/>
</dbReference>
<name>A0ABU2DR68_9MICC</name>
<dbReference type="SUPFAM" id="SSF56645">
    <property type="entry name" value="Acyl-CoA dehydrogenase NM domain-like"/>
    <property type="match status" value="1"/>
</dbReference>
<evidence type="ECO:0000256" key="1">
    <source>
        <dbReference type="ARBA" id="ARBA00022630"/>
    </source>
</evidence>
<evidence type="ECO:0000256" key="2">
    <source>
        <dbReference type="ARBA" id="ARBA00023002"/>
    </source>
</evidence>
<sequence length="421" mass="45398">MSVSVHPPTPYDVPGQAAGLLHVPISDALRQALTALGDGAVSRETDRTLAFQEIRALLDAGIGRLRVPEEFGGFGLNWVQTTEVLLALATEDSNVLQALRAHLAVEEEALWRGPEDPAAAQWLRLLGQGQSAGNAWTEPGAGGLHHSGTIVRRTPDGLRISGEKAYTTGSIFADWLDVTAADEDGRELGVLVRRDQPGVHVRDDWNGFGQRTSGSGGLTLDEAEVTQSEVRELADRFPYQTGLYQHILLTVLAGIAEAAARDISREVRVRTRVYSHGNAEHSAADPQLLQVVGEVDAAAAVARASVVESARSLDRALATRTESEQSQQRVATEVELATARAQVGLHRLVLDSVTKIFDALGASGVAAPKALDRHWRNARTVTSHNPWVFKARILGDHRVNGTEPVRLWTVGEPVRAEGQSR</sequence>
<keyword evidence="5" id="KW-0503">Monooxygenase</keyword>
<dbReference type="InterPro" id="IPR036250">
    <property type="entry name" value="AcylCo_DH-like_C"/>
</dbReference>
<keyword evidence="6" id="KW-1185">Reference proteome</keyword>
<dbReference type="PANTHER" id="PTHR48083">
    <property type="entry name" value="MEDIUM-CHAIN SPECIFIC ACYL-COA DEHYDROGENASE, MITOCHONDRIAL-RELATED"/>
    <property type="match status" value="1"/>
</dbReference>
<dbReference type="PANTHER" id="PTHR48083:SF19">
    <property type="entry name" value="FLAVIN-DEPENDENT MONOOXYGENASE, OXYGENASE SUBUNIT HSAA"/>
    <property type="match status" value="1"/>
</dbReference>
<feature type="domain" description="Acyl-CoA dehydrogenase C-terminal" evidence="4">
    <location>
        <begin position="252"/>
        <end position="385"/>
    </location>
</feature>
<dbReference type="SUPFAM" id="SSF47203">
    <property type="entry name" value="Acyl-CoA dehydrogenase C-terminal domain-like"/>
    <property type="match status" value="1"/>
</dbReference>
<dbReference type="InterPro" id="IPR046373">
    <property type="entry name" value="Acyl-CoA_Oxase/DH_mid-dom_sf"/>
</dbReference>
<dbReference type="EMBL" id="JAVKGR010000004">
    <property type="protein sequence ID" value="MDR8018994.1"/>
    <property type="molecule type" value="Genomic_DNA"/>
</dbReference>
<dbReference type="Gene3D" id="2.40.110.10">
    <property type="entry name" value="Butyryl-CoA Dehydrogenase, subunit A, domain 2"/>
    <property type="match status" value="1"/>
</dbReference>
<dbReference type="Pfam" id="PF02770">
    <property type="entry name" value="Acyl-CoA_dh_M"/>
    <property type="match status" value="1"/>
</dbReference>
<dbReference type="InterPro" id="IPR006091">
    <property type="entry name" value="Acyl-CoA_Oxase/DH_mid-dom"/>
</dbReference>
<dbReference type="RefSeq" id="WP_310547992.1">
    <property type="nucleotide sequence ID" value="NZ_JAVKGR010000004.1"/>
</dbReference>
<accession>A0ABU2DR68</accession>
<organism evidence="5 6">
    <name type="scientific">Nesterenkonia aerolata</name>
    <dbReference type="NCBI Taxonomy" id="3074079"/>
    <lineage>
        <taxon>Bacteria</taxon>
        <taxon>Bacillati</taxon>
        <taxon>Actinomycetota</taxon>
        <taxon>Actinomycetes</taxon>
        <taxon>Micrococcales</taxon>
        <taxon>Micrococcaceae</taxon>
        <taxon>Nesterenkonia</taxon>
    </lineage>
</organism>
<reference evidence="5 6" key="1">
    <citation type="submission" date="2023-09" db="EMBL/GenBank/DDBJ databases">
        <title>Description of three actinobacteria isolated from air of manufacturing shop in a pharmaceutical factory.</title>
        <authorList>
            <person name="Zhang D.-F."/>
        </authorList>
    </citation>
    <scope>NUCLEOTIDE SEQUENCE [LARGE SCALE GENOMIC DNA]</scope>
    <source>
        <strain evidence="5 6">LY-0111</strain>
    </source>
</reference>
<dbReference type="InterPro" id="IPR013107">
    <property type="entry name" value="Acyl-CoA_DH_C"/>
</dbReference>
<feature type="domain" description="Acyl-CoA oxidase/dehydrogenase middle" evidence="3">
    <location>
        <begin position="135"/>
        <end position="222"/>
    </location>
</feature>
<evidence type="ECO:0000259" key="4">
    <source>
        <dbReference type="Pfam" id="PF08028"/>
    </source>
</evidence>
<dbReference type="Proteomes" id="UP001251870">
    <property type="component" value="Unassembled WGS sequence"/>
</dbReference>
<evidence type="ECO:0000259" key="3">
    <source>
        <dbReference type="Pfam" id="PF02770"/>
    </source>
</evidence>
<dbReference type="InterPro" id="IPR009100">
    <property type="entry name" value="AcylCoA_DH/oxidase_NM_dom_sf"/>
</dbReference>
<dbReference type="Gene3D" id="1.20.140.10">
    <property type="entry name" value="Butyryl-CoA Dehydrogenase, subunit A, domain 3"/>
    <property type="match status" value="1"/>
</dbReference>
<keyword evidence="2" id="KW-0560">Oxidoreductase</keyword>
<gene>
    <name evidence="5" type="ORF">RIL96_05380</name>
</gene>
<dbReference type="PIRSF" id="PIRSF016578">
    <property type="entry name" value="HsaA"/>
    <property type="match status" value="1"/>
</dbReference>
<dbReference type="InterPro" id="IPR037069">
    <property type="entry name" value="AcylCoA_DH/ox_N_sf"/>
</dbReference>
<protein>
    <submittedName>
        <fullName evidence="5">Monooxygenase</fullName>
    </submittedName>
</protein>
<evidence type="ECO:0000313" key="6">
    <source>
        <dbReference type="Proteomes" id="UP001251870"/>
    </source>
</evidence>
<proteinExistence type="predicted"/>